<dbReference type="Proteomes" id="UP000789423">
    <property type="component" value="Unassembled WGS sequence"/>
</dbReference>
<proteinExistence type="predicted"/>
<sequence length="43" mass="4939">MKTPPPYHIAEVSSTMTLVELSHTTPYFSNPSLYKEDMYGNFI</sequence>
<evidence type="ECO:0000313" key="2">
    <source>
        <dbReference type="Proteomes" id="UP000789423"/>
    </source>
</evidence>
<evidence type="ECO:0000313" key="1">
    <source>
        <dbReference type="EMBL" id="CAG9612667.1"/>
    </source>
</evidence>
<comment type="caution">
    <text evidence="1">The sequence shown here is derived from an EMBL/GenBank/DDBJ whole genome shotgun (WGS) entry which is preliminary data.</text>
</comment>
<keyword evidence="2" id="KW-1185">Reference proteome</keyword>
<protein>
    <submittedName>
        <fullName evidence="1">Uncharacterized protein</fullName>
    </submittedName>
</protein>
<accession>A0ABM8YAI5</accession>
<name>A0ABM8YAI5_9BACI</name>
<dbReference type="EMBL" id="CAKJTI010000007">
    <property type="protein sequence ID" value="CAG9612667.1"/>
    <property type="molecule type" value="Genomic_DNA"/>
</dbReference>
<gene>
    <name evidence="1" type="ORF">BACCIP111899_01844</name>
</gene>
<organism evidence="1 2">
    <name type="scientific">Bacillus rhizoplanae</name>
    <dbReference type="NCBI Taxonomy" id="2880966"/>
    <lineage>
        <taxon>Bacteria</taxon>
        <taxon>Bacillati</taxon>
        <taxon>Bacillota</taxon>
        <taxon>Bacilli</taxon>
        <taxon>Bacillales</taxon>
        <taxon>Bacillaceae</taxon>
        <taxon>Bacillus</taxon>
    </lineage>
</organism>
<reference evidence="1 2" key="1">
    <citation type="submission" date="2021-10" db="EMBL/GenBank/DDBJ databases">
        <authorList>
            <person name="Criscuolo A."/>
        </authorList>
    </citation>
    <scope>NUCLEOTIDE SEQUENCE [LARGE SCALE GENOMIC DNA]</scope>
    <source>
        <strain evidence="2">CIP 111899</strain>
    </source>
</reference>